<evidence type="ECO:0000313" key="9">
    <source>
        <dbReference type="Proteomes" id="UP000610862"/>
    </source>
</evidence>
<evidence type="ECO:0000256" key="6">
    <source>
        <dbReference type="SAM" id="Phobius"/>
    </source>
</evidence>
<evidence type="ECO:0000259" key="7">
    <source>
        <dbReference type="Pfam" id="PF00482"/>
    </source>
</evidence>
<keyword evidence="5 6" id="KW-0472">Membrane</keyword>
<gene>
    <name evidence="8" type="ORF">H8692_10425</name>
</gene>
<dbReference type="Proteomes" id="UP000610862">
    <property type="component" value="Unassembled WGS sequence"/>
</dbReference>
<evidence type="ECO:0000313" key="8">
    <source>
        <dbReference type="EMBL" id="MBC8569173.1"/>
    </source>
</evidence>
<evidence type="ECO:0000256" key="2">
    <source>
        <dbReference type="ARBA" id="ARBA00022475"/>
    </source>
</evidence>
<protein>
    <submittedName>
        <fullName evidence="8">Type II secretion system F family protein</fullName>
    </submittedName>
</protein>
<feature type="transmembrane region" description="Helical" evidence="6">
    <location>
        <begin position="216"/>
        <end position="238"/>
    </location>
</feature>
<evidence type="ECO:0000256" key="5">
    <source>
        <dbReference type="ARBA" id="ARBA00023136"/>
    </source>
</evidence>
<evidence type="ECO:0000256" key="4">
    <source>
        <dbReference type="ARBA" id="ARBA00022989"/>
    </source>
</evidence>
<comment type="caution">
    <text evidence="8">The sequence shown here is derived from an EMBL/GenBank/DDBJ whole genome shotgun (WGS) entry which is preliminary data.</text>
</comment>
<feature type="transmembrane region" description="Helical" evidence="6">
    <location>
        <begin position="20"/>
        <end position="47"/>
    </location>
</feature>
<sequence>MVRDYSVYELSVKERLLFYLVGYVCIFVVVYLFYHSMILSLVSGVLVHKAVPYFRKRMAARRLAVLNIQFKDMLYSLSASVAAGRQMEDALIEAEEDLSSMYEKDEPIMKELRRMKISMTENKESDKALLKDFASRSRSEDINNFVQVYIICRNMGGNLEKIIGHTTEILTDKMNIDREIKTITSQKKVEGRIISVMPLLMLLMLNIFSYSYIEPLYITLTGRILMTAALAATFYGICLMEKISEIRV</sequence>
<feature type="transmembrane region" description="Helical" evidence="6">
    <location>
        <begin position="193"/>
        <end position="210"/>
    </location>
</feature>
<dbReference type="RefSeq" id="WP_187525654.1">
    <property type="nucleotide sequence ID" value="NZ_JACRTA010000003.1"/>
</dbReference>
<comment type="subcellular location">
    <subcellularLocation>
        <location evidence="1">Cell membrane</location>
        <topology evidence="1">Multi-pass membrane protein</topology>
    </subcellularLocation>
</comment>
<dbReference type="Pfam" id="PF00482">
    <property type="entry name" value="T2SSF"/>
    <property type="match status" value="1"/>
</dbReference>
<feature type="domain" description="Type II secretion system protein GspF" evidence="7">
    <location>
        <begin position="75"/>
        <end position="205"/>
    </location>
</feature>
<reference evidence="8" key="1">
    <citation type="submission" date="2020-08" db="EMBL/GenBank/DDBJ databases">
        <title>Genome public.</title>
        <authorList>
            <person name="Liu C."/>
            <person name="Sun Q."/>
        </authorList>
    </citation>
    <scope>NUCLEOTIDE SEQUENCE</scope>
    <source>
        <strain evidence="8">NSJ-24</strain>
    </source>
</reference>
<accession>A0A926E8I6</accession>
<dbReference type="GO" id="GO:0005886">
    <property type="term" value="C:plasma membrane"/>
    <property type="evidence" value="ECO:0007669"/>
    <property type="project" value="UniProtKB-SubCell"/>
</dbReference>
<dbReference type="PANTHER" id="PTHR35007">
    <property type="entry name" value="INTEGRAL MEMBRANE PROTEIN-RELATED"/>
    <property type="match status" value="1"/>
</dbReference>
<name>A0A926E8I6_9FIRM</name>
<dbReference type="AlphaFoldDB" id="A0A926E8I6"/>
<keyword evidence="2" id="KW-1003">Cell membrane</keyword>
<keyword evidence="3 6" id="KW-0812">Transmembrane</keyword>
<dbReference type="EMBL" id="JACRTA010000003">
    <property type="protein sequence ID" value="MBC8569173.1"/>
    <property type="molecule type" value="Genomic_DNA"/>
</dbReference>
<evidence type="ECO:0000256" key="1">
    <source>
        <dbReference type="ARBA" id="ARBA00004651"/>
    </source>
</evidence>
<keyword evidence="4 6" id="KW-1133">Transmembrane helix</keyword>
<evidence type="ECO:0000256" key="3">
    <source>
        <dbReference type="ARBA" id="ARBA00022692"/>
    </source>
</evidence>
<dbReference type="InterPro" id="IPR018076">
    <property type="entry name" value="T2SS_GspF_dom"/>
</dbReference>
<organism evidence="8 9">
    <name type="scientific">Lentihominibacter hominis</name>
    <dbReference type="NCBI Taxonomy" id="2763645"/>
    <lineage>
        <taxon>Bacteria</taxon>
        <taxon>Bacillati</taxon>
        <taxon>Bacillota</taxon>
        <taxon>Clostridia</taxon>
        <taxon>Peptostreptococcales</taxon>
        <taxon>Anaerovoracaceae</taxon>
        <taxon>Lentihominibacter</taxon>
    </lineage>
</organism>
<dbReference type="PANTHER" id="PTHR35007:SF1">
    <property type="entry name" value="PILUS ASSEMBLY PROTEIN"/>
    <property type="match status" value="1"/>
</dbReference>
<keyword evidence="9" id="KW-1185">Reference proteome</keyword>
<proteinExistence type="predicted"/>